<name>A0A917FZN3_9NOCA</name>
<evidence type="ECO:0000313" key="3">
    <source>
        <dbReference type="Proteomes" id="UP000654257"/>
    </source>
</evidence>
<dbReference type="GO" id="GO:0004081">
    <property type="term" value="F:bis(5'-nucleosyl)-tetraphosphatase (asymmetrical) activity"/>
    <property type="evidence" value="ECO:0007669"/>
    <property type="project" value="TreeGrafter"/>
</dbReference>
<dbReference type="InterPro" id="IPR051325">
    <property type="entry name" value="Nudix_hydrolase_domain"/>
</dbReference>
<keyword evidence="3" id="KW-1185">Reference proteome</keyword>
<dbReference type="GO" id="GO:0006754">
    <property type="term" value="P:ATP biosynthetic process"/>
    <property type="evidence" value="ECO:0007669"/>
    <property type="project" value="TreeGrafter"/>
</dbReference>
<dbReference type="SUPFAM" id="SSF55811">
    <property type="entry name" value="Nudix"/>
    <property type="match status" value="1"/>
</dbReference>
<proteinExistence type="predicted"/>
<dbReference type="Proteomes" id="UP000654257">
    <property type="component" value="Unassembled WGS sequence"/>
</dbReference>
<dbReference type="PANTHER" id="PTHR21340">
    <property type="entry name" value="DIADENOSINE 5,5-P1,P4-TETRAPHOSPHATE PYROPHOSPHOHYDROLASE MUTT"/>
    <property type="match status" value="1"/>
</dbReference>
<reference evidence="2" key="2">
    <citation type="submission" date="2020-09" db="EMBL/GenBank/DDBJ databases">
        <authorList>
            <person name="Sun Q."/>
            <person name="Sedlacek I."/>
        </authorList>
    </citation>
    <scope>NUCLEOTIDE SEQUENCE</scope>
    <source>
        <strain evidence="2">CCM 7905</strain>
    </source>
</reference>
<dbReference type="EMBL" id="BMCU01000003">
    <property type="protein sequence ID" value="GGG15545.1"/>
    <property type="molecule type" value="Genomic_DNA"/>
</dbReference>
<reference evidence="2" key="1">
    <citation type="journal article" date="2014" name="Int. J. Syst. Evol. Microbiol.">
        <title>Complete genome sequence of Corynebacterium casei LMG S-19264T (=DSM 44701T), isolated from a smear-ripened cheese.</title>
        <authorList>
            <consortium name="US DOE Joint Genome Institute (JGI-PGF)"/>
            <person name="Walter F."/>
            <person name="Albersmeier A."/>
            <person name="Kalinowski J."/>
            <person name="Ruckert C."/>
        </authorList>
    </citation>
    <scope>NUCLEOTIDE SEQUENCE</scope>
    <source>
        <strain evidence="2">CCM 7905</strain>
    </source>
</reference>
<accession>A0A917FZN3</accession>
<dbReference type="InterPro" id="IPR000086">
    <property type="entry name" value="NUDIX_hydrolase_dom"/>
</dbReference>
<dbReference type="AlphaFoldDB" id="A0A917FZN3"/>
<dbReference type="Gene3D" id="3.90.79.10">
    <property type="entry name" value="Nucleoside Triphosphate Pyrophosphohydrolase"/>
    <property type="match status" value="1"/>
</dbReference>
<dbReference type="PROSITE" id="PS51462">
    <property type="entry name" value="NUDIX"/>
    <property type="match status" value="1"/>
</dbReference>
<dbReference type="CDD" id="cd04662">
    <property type="entry name" value="NUDIX_Hydrolase"/>
    <property type="match status" value="1"/>
</dbReference>
<comment type="caution">
    <text evidence="2">The sequence shown here is derived from an EMBL/GenBank/DDBJ whole genome shotgun (WGS) entry which is preliminary data.</text>
</comment>
<feature type="domain" description="Nudix hydrolase" evidence="1">
    <location>
        <begin position="1"/>
        <end position="142"/>
    </location>
</feature>
<dbReference type="RefSeq" id="WP_229746073.1">
    <property type="nucleotide sequence ID" value="NZ_BMCU01000003.1"/>
</dbReference>
<organism evidence="2 3">
    <name type="scientific">Rhodococcoides trifolii</name>
    <dbReference type="NCBI Taxonomy" id="908250"/>
    <lineage>
        <taxon>Bacteria</taxon>
        <taxon>Bacillati</taxon>
        <taxon>Actinomycetota</taxon>
        <taxon>Actinomycetes</taxon>
        <taxon>Mycobacteriales</taxon>
        <taxon>Nocardiaceae</taxon>
        <taxon>Rhodococcoides</taxon>
    </lineage>
</organism>
<dbReference type="GO" id="GO:0006167">
    <property type="term" value="P:AMP biosynthetic process"/>
    <property type="evidence" value="ECO:0007669"/>
    <property type="project" value="TreeGrafter"/>
</dbReference>
<gene>
    <name evidence="2" type="ORF">GCM10007304_32030</name>
</gene>
<dbReference type="InterPro" id="IPR015797">
    <property type="entry name" value="NUDIX_hydrolase-like_dom_sf"/>
</dbReference>
<evidence type="ECO:0000259" key="1">
    <source>
        <dbReference type="PROSITE" id="PS51462"/>
    </source>
</evidence>
<evidence type="ECO:0000313" key="2">
    <source>
        <dbReference type="EMBL" id="GGG15545.1"/>
    </source>
</evidence>
<dbReference type="Pfam" id="PF00293">
    <property type="entry name" value="NUDIX"/>
    <property type="match status" value="1"/>
</dbReference>
<protein>
    <submittedName>
        <fullName evidence="2">Phosphohydrolase</fullName>
    </submittedName>
</protein>
<dbReference type="PANTHER" id="PTHR21340:SF7">
    <property type="entry name" value="NUDIX HYDROLASE DOMAIN-CONTAINING PROTEIN"/>
    <property type="match status" value="1"/>
</dbReference>
<sequence length="142" mass="15654">MYRTASGDVEVLLGHPGGPYFARKDDGSWSVLKGEFTDEDPWDAACREFREEVGSDVPAGPRLDLGSVRQKSGKTVVAFAVEGDLDPATSVSNDFEMEWPRGSGLMKSFPEIDRVEWFALDDARRKMLPAQVAFLDALGNQL</sequence>